<dbReference type="Proteomes" id="UP000244905">
    <property type="component" value="Unassembled WGS sequence"/>
</dbReference>
<evidence type="ECO:0000259" key="1">
    <source>
        <dbReference type="Pfam" id="PF12728"/>
    </source>
</evidence>
<dbReference type="GeneID" id="82527198"/>
<dbReference type="RefSeq" id="WP_107033312.1">
    <property type="nucleotide sequence ID" value="NZ_PUEC01000042.1"/>
</dbReference>
<comment type="caution">
    <text evidence="2">The sequence shown here is derived from an EMBL/GenBank/DDBJ whole genome shotgun (WGS) entry which is preliminary data.</text>
</comment>
<dbReference type="PANTHER" id="PTHR34585">
    <property type="match status" value="1"/>
</dbReference>
<dbReference type="AlphaFoldDB" id="A0A2V1ILI3"/>
<organism evidence="2 3">
    <name type="scientific">Duncaniella muris</name>
    <dbReference type="NCBI Taxonomy" id="2094150"/>
    <lineage>
        <taxon>Bacteria</taxon>
        <taxon>Pseudomonadati</taxon>
        <taxon>Bacteroidota</taxon>
        <taxon>Bacteroidia</taxon>
        <taxon>Bacteroidales</taxon>
        <taxon>Muribaculaceae</taxon>
        <taxon>Duncaniella</taxon>
    </lineage>
</organism>
<dbReference type="InterPro" id="IPR041657">
    <property type="entry name" value="HTH_17"/>
</dbReference>
<evidence type="ECO:0000313" key="3">
    <source>
        <dbReference type="Proteomes" id="UP000244905"/>
    </source>
</evidence>
<protein>
    <submittedName>
        <fullName evidence="2">Helix-turn-helix domain-containing protein</fullName>
    </submittedName>
</protein>
<accession>A0A2V1ILI3</accession>
<gene>
    <name evidence="2" type="ORF">C5O23_12785</name>
</gene>
<dbReference type="PANTHER" id="PTHR34585:SF22">
    <property type="entry name" value="HELIX-TURN-HELIX DOMAIN-CONTAINING PROTEIN"/>
    <property type="match status" value="1"/>
</dbReference>
<reference evidence="3" key="1">
    <citation type="submission" date="2018-02" db="EMBL/GenBank/DDBJ databases">
        <authorList>
            <person name="Clavel T."/>
            <person name="Strowig T."/>
        </authorList>
    </citation>
    <scope>NUCLEOTIDE SEQUENCE [LARGE SCALE GENOMIC DNA]</scope>
    <source>
        <strain evidence="3">DSM 103720</strain>
    </source>
</reference>
<dbReference type="Pfam" id="PF12728">
    <property type="entry name" value="HTH_17"/>
    <property type="match status" value="1"/>
</dbReference>
<dbReference type="SUPFAM" id="SSF46955">
    <property type="entry name" value="Putative DNA-binding domain"/>
    <property type="match status" value="1"/>
</dbReference>
<proteinExistence type="predicted"/>
<dbReference type="InterPro" id="IPR009061">
    <property type="entry name" value="DNA-bd_dom_put_sf"/>
</dbReference>
<dbReference type="EMBL" id="PUEC01000042">
    <property type="protein sequence ID" value="PWB00435.1"/>
    <property type="molecule type" value="Genomic_DNA"/>
</dbReference>
<name>A0A2V1ILI3_9BACT</name>
<evidence type="ECO:0000313" key="2">
    <source>
        <dbReference type="EMBL" id="PWB00435.1"/>
    </source>
</evidence>
<sequence>MSDNTSKLSKEEQHEVFKILSEIKSCSKELAERSRPMFDGNRFLSDSELARRLGVSKSTLANYRLKGIFGYYSLEGKILYADTEIEDYLKENYHPPYR</sequence>
<keyword evidence="3" id="KW-1185">Reference proteome</keyword>
<feature type="domain" description="Helix-turn-helix" evidence="1">
    <location>
        <begin position="44"/>
        <end position="92"/>
    </location>
</feature>